<reference evidence="1 2" key="1">
    <citation type="journal article" date="2011" name="Stand. Genomic Sci.">
        <title>Complete genome sequence of Weeksella virosa type strain (9751).</title>
        <authorList>
            <person name="Lang E."/>
            <person name="Teshima H."/>
            <person name="Lucas S."/>
            <person name="Lapidus A."/>
            <person name="Hammon N."/>
            <person name="Deshpande S."/>
            <person name="Nolan M."/>
            <person name="Cheng J.F."/>
            <person name="Pitluck S."/>
            <person name="Liolios K."/>
            <person name="Pagani I."/>
            <person name="Mikhailova N."/>
            <person name="Ivanova N."/>
            <person name="Mavromatis K."/>
            <person name="Pati A."/>
            <person name="Tapia R."/>
            <person name="Han C."/>
            <person name="Goodwin L."/>
            <person name="Chen A."/>
            <person name="Palaniappan K."/>
            <person name="Land M."/>
            <person name="Hauser L."/>
            <person name="Chang Y.J."/>
            <person name="Jeffries C.D."/>
            <person name="Brambilla E.M."/>
            <person name="Kopitz M."/>
            <person name="Rohde M."/>
            <person name="Goker M."/>
            <person name="Tindall B.J."/>
            <person name="Detter J.C."/>
            <person name="Woyke T."/>
            <person name="Bristow J."/>
            <person name="Eisen J.A."/>
            <person name="Markowitz V."/>
            <person name="Hugenholtz P."/>
            <person name="Klenk H.P."/>
            <person name="Kyrpides N.C."/>
        </authorList>
    </citation>
    <scope>NUCLEOTIDE SEQUENCE [LARGE SCALE GENOMIC DNA]</scope>
    <source>
        <strain evidence="2">ATCC 43766 / DSM 16922 / JCM 21250 / NBRC 16016 / NCTC 11634 / CL345/78</strain>
    </source>
</reference>
<dbReference type="EMBL" id="CP002455">
    <property type="protein sequence ID" value="ADX67266.1"/>
    <property type="molecule type" value="Genomic_DNA"/>
</dbReference>
<dbReference type="STRING" id="865938.Weevi_0547"/>
<accession>F0NZD7</accession>
<protein>
    <submittedName>
        <fullName evidence="1">Uncharacterized protein</fullName>
    </submittedName>
</protein>
<dbReference type="RefSeq" id="WP_013597658.1">
    <property type="nucleotide sequence ID" value="NC_015144.1"/>
</dbReference>
<reference evidence="2" key="2">
    <citation type="journal article" date="2011" name="Stand. Genomic Sci.">
        <title>Complete genome sequence of Weeksella virosa type strain (9751T).</title>
        <authorList>
            <person name="Lang E."/>
            <person name="Teshima H."/>
            <person name="Lucas S."/>
            <person name="Lapidus A."/>
            <person name="Hammon N."/>
            <person name="Deshpande S."/>
            <person name="Nolan M."/>
            <person name="Cheng J."/>
            <person name="Pitluck S."/>
            <person name="Liolios K."/>
            <person name="Pagani I."/>
            <person name="Mikhailova N."/>
            <person name="Ivanova N."/>
            <person name="Mavromatis K."/>
            <person name="Pati A."/>
            <person name="Tapia R."/>
            <person name="Han C."/>
            <person name="Goodwin L."/>
            <person name="Chen A."/>
            <person name="Palaniappan K."/>
            <person name="Land M."/>
            <person name="Hauser L."/>
            <person name="Chang Y."/>
            <person name="Jeffries C."/>
            <person name="Brambilla E."/>
            <person name="Kopitz M."/>
            <person name="Rohde M."/>
            <person name="Goker M."/>
            <person name="Tindall B."/>
            <person name="Detter J."/>
            <person name="Woyke T."/>
            <person name="Bristow J."/>
            <person name="Eisen J."/>
            <person name="Markowitz V."/>
            <person name="Hugenholtz P."/>
            <person name="Klenk H."/>
            <person name="Kyrpides N."/>
        </authorList>
    </citation>
    <scope>NUCLEOTIDE SEQUENCE [LARGE SCALE GENOMIC DNA]</scope>
    <source>
        <strain evidence="2">ATCC 43766 / DSM 16922 / JCM 21250 / NBRC 16016 / NCTC 11634 / CL345/78</strain>
    </source>
</reference>
<dbReference type="Proteomes" id="UP000008641">
    <property type="component" value="Chromosome"/>
</dbReference>
<dbReference type="OrthoDB" id="658938at2"/>
<sequence length="73" mass="8285">MVPNQSGVQRYVFAGLYDSKTMSVYSTGKITMGTDKYDLSGYRLFVKDGIKTIHLYVEVASVNQWADPNFMFC</sequence>
<name>F0NZD7_WEEVC</name>
<dbReference type="HOGENOM" id="CLU_2703895_0_0_10"/>
<evidence type="ECO:0000313" key="2">
    <source>
        <dbReference type="Proteomes" id="UP000008641"/>
    </source>
</evidence>
<gene>
    <name evidence="1" type="ordered locus">Weevi_0547</name>
</gene>
<dbReference type="KEGG" id="wvi:Weevi_0547"/>
<dbReference type="AlphaFoldDB" id="F0NZD7"/>
<organism evidence="1 2">
    <name type="scientific">Weeksella virosa (strain ATCC 43766 / DSM 16922 / JCM 21250 / CCUG 30538 / CDC 9751 / IAM 14551 / NBRC 16016 / NCTC 11634 / CL345/78)</name>
    <dbReference type="NCBI Taxonomy" id="865938"/>
    <lineage>
        <taxon>Bacteria</taxon>
        <taxon>Pseudomonadati</taxon>
        <taxon>Bacteroidota</taxon>
        <taxon>Flavobacteriia</taxon>
        <taxon>Flavobacteriales</taxon>
        <taxon>Weeksellaceae</taxon>
        <taxon>Weeksella</taxon>
    </lineage>
</organism>
<keyword evidence="2" id="KW-1185">Reference proteome</keyword>
<dbReference type="eggNOG" id="COG1044">
    <property type="taxonomic scope" value="Bacteria"/>
</dbReference>
<proteinExistence type="predicted"/>
<evidence type="ECO:0000313" key="1">
    <source>
        <dbReference type="EMBL" id="ADX67266.1"/>
    </source>
</evidence>